<feature type="transmembrane region" description="Helical" evidence="1">
    <location>
        <begin position="296"/>
        <end position="316"/>
    </location>
</feature>
<dbReference type="Proteomes" id="UP000708298">
    <property type="component" value="Unassembled WGS sequence"/>
</dbReference>
<dbReference type="PROSITE" id="PS51257">
    <property type="entry name" value="PROKAR_LIPOPROTEIN"/>
    <property type="match status" value="1"/>
</dbReference>
<keyword evidence="1" id="KW-0812">Transmembrane</keyword>
<dbReference type="RefSeq" id="WP_227320354.1">
    <property type="nucleotide sequence ID" value="NZ_JAESVB010000002.1"/>
</dbReference>
<keyword evidence="1" id="KW-0472">Membrane</keyword>
<dbReference type="AlphaFoldDB" id="A0A963YQA7"/>
<keyword evidence="1" id="KW-1133">Transmembrane helix</keyword>
<gene>
    <name evidence="2" type="ORF">ASILVAE211_05795</name>
</gene>
<evidence type="ECO:0000313" key="2">
    <source>
        <dbReference type="EMBL" id="MCB8874689.1"/>
    </source>
</evidence>
<dbReference type="EMBL" id="JAESVB010000002">
    <property type="protein sequence ID" value="MCB8874689.1"/>
    <property type="molecule type" value="Genomic_DNA"/>
</dbReference>
<feature type="transmembrane region" description="Helical" evidence="1">
    <location>
        <begin position="195"/>
        <end position="216"/>
    </location>
</feature>
<sequence length="441" mass="46624">MDDKAPLLTALALLVLTQVWAGCILRGLFADGCYYAARLWLQQGFVVIEPSRLTAQILVQAPVVLGMRLGATSPQAVALLFSLSTNLTPALLTGLAVLALPRDRLAYALVPVFVFLTGAMATAFASVADGPCAAAYCCLLFLLVAIAPLTPARLSLILFLSAGCLRLYESTVVIGPLLILACVSRARKTTGCARWILCIAALCLAIGSLHAAYDILHPRVPANRASFMRDLANLHWLWTAGAAHIPAIAGMLAFACLRLGMLPARYQIHSRIGVIVLFAALAMAAVALPAAPISAFAGRGNACLVAAGLFGFVLATRNRSWQAGTKPRFAVMTATLLAVTVTIGNIRADLDWMRYRTALHTVLRQSDGLIAFPAAGRTTILGRDSWPWSSPIMSLLLAPEGEVRSILLNPTGSGPQPVDPAPLGPLLPLSARAALIAAFQH</sequence>
<feature type="transmembrane region" description="Helical" evidence="1">
    <location>
        <begin position="77"/>
        <end position="99"/>
    </location>
</feature>
<name>A0A963YQA7_9PROT</name>
<proteinExistence type="predicted"/>
<reference evidence="2" key="1">
    <citation type="journal article" date="2021" name="Microorganisms">
        <title>Acidisoma silvae sp. nov. and Acidisomacellulosilytica sp. nov., Two Acidophilic Bacteria Isolated from Decaying Wood, Hydrolyzing Cellulose and Producing Poly-3-hydroxybutyrate.</title>
        <authorList>
            <person name="Mieszkin S."/>
            <person name="Pouder E."/>
            <person name="Uroz S."/>
            <person name="Simon-Colin C."/>
            <person name="Alain K."/>
        </authorList>
    </citation>
    <scope>NUCLEOTIDE SEQUENCE</scope>
    <source>
        <strain evidence="2">HW T2.11</strain>
    </source>
</reference>
<protein>
    <submittedName>
        <fullName evidence="2">Uncharacterized protein</fullName>
    </submittedName>
</protein>
<reference evidence="2" key="2">
    <citation type="submission" date="2021-01" db="EMBL/GenBank/DDBJ databases">
        <authorList>
            <person name="Mieszkin S."/>
            <person name="Pouder E."/>
            <person name="Alain K."/>
        </authorList>
    </citation>
    <scope>NUCLEOTIDE SEQUENCE</scope>
    <source>
        <strain evidence="2">HW T2.11</strain>
    </source>
</reference>
<evidence type="ECO:0000256" key="1">
    <source>
        <dbReference type="SAM" id="Phobius"/>
    </source>
</evidence>
<feature type="transmembrane region" description="Helical" evidence="1">
    <location>
        <begin position="272"/>
        <end position="290"/>
    </location>
</feature>
<organism evidence="2 3">
    <name type="scientific">Acidisoma silvae</name>
    <dbReference type="NCBI Taxonomy" id="2802396"/>
    <lineage>
        <taxon>Bacteria</taxon>
        <taxon>Pseudomonadati</taxon>
        <taxon>Pseudomonadota</taxon>
        <taxon>Alphaproteobacteria</taxon>
        <taxon>Acetobacterales</taxon>
        <taxon>Acidocellaceae</taxon>
        <taxon>Acidisoma</taxon>
    </lineage>
</organism>
<keyword evidence="3" id="KW-1185">Reference proteome</keyword>
<feature type="transmembrane region" description="Helical" evidence="1">
    <location>
        <begin position="132"/>
        <end position="150"/>
    </location>
</feature>
<comment type="caution">
    <text evidence="2">The sequence shown here is derived from an EMBL/GenBank/DDBJ whole genome shotgun (WGS) entry which is preliminary data.</text>
</comment>
<evidence type="ECO:0000313" key="3">
    <source>
        <dbReference type="Proteomes" id="UP000708298"/>
    </source>
</evidence>
<feature type="transmembrane region" description="Helical" evidence="1">
    <location>
        <begin position="105"/>
        <end position="125"/>
    </location>
</feature>
<accession>A0A963YQA7</accession>
<feature type="transmembrane region" description="Helical" evidence="1">
    <location>
        <begin position="328"/>
        <end position="346"/>
    </location>
</feature>
<feature type="transmembrane region" description="Helical" evidence="1">
    <location>
        <begin position="236"/>
        <end position="260"/>
    </location>
</feature>